<evidence type="ECO:0000313" key="4">
    <source>
        <dbReference type="Proteomes" id="UP000256964"/>
    </source>
</evidence>
<protein>
    <submittedName>
        <fullName evidence="3">Uncharacterized protein</fullName>
    </submittedName>
</protein>
<organism evidence="3 4">
    <name type="scientific">Lentinus brumalis</name>
    <dbReference type="NCBI Taxonomy" id="2498619"/>
    <lineage>
        <taxon>Eukaryota</taxon>
        <taxon>Fungi</taxon>
        <taxon>Dikarya</taxon>
        <taxon>Basidiomycota</taxon>
        <taxon>Agaricomycotina</taxon>
        <taxon>Agaricomycetes</taxon>
        <taxon>Polyporales</taxon>
        <taxon>Polyporaceae</taxon>
        <taxon>Lentinus</taxon>
    </lineage>
</organism>
<reference evidence="3 4" key="1">
    <citation type="journal article" date="2018" name="Biotechnol. Biofuels">
        <title>Integrative visual omics of the white-rot fungus Polyporus brumalis exposes the biotechnological potential of its oxidative enzymes for delignifying raw plant biomass.</title>
        <authorList>
            <person name="Miyauchi S."/>
            <person name="Rancon A."/>
            <person name="Drula E."/>
            <person name="Hage H."/>
            <person name="Chaduli D."/>
            <person name="Favel A."/>
            <person name="Grisel S."/>
            <person name="Henrissat B."/>
            <person name="Herpoel-Gimbert I."/>
            <person name="Ruiz-Duenas F.J."/>
            <person name="Chevret D."/>
            <person name="Hainaut M."/>
            <person name="Lin J."/>
            <person name="Wang M."/>
            <person name="Pangilinan J."/>
            <person name="Lipzen A."/>
            <person name="Lesage-Meessen L."/>
            <person name="Navarro D."/>
            <person name="Riley R."/>
            <person name="Grigoriev I.V."/>
            <person name="Zhou S."/>
            <person name="Raouche S."/>
            <person name="Rosso M.N."/>
        </authorList>
    </citation>
    <scope>NUCLEOTIDE SEQUENCE [LARGE SCALE GENOMIC DNA]</scope>
    <source>
        <strain evidence="3 4">BRFM 1820</strain>
    </source>
</reference>
<dbReference type="EMBL" id="KZ857442">
    <property type="protein sequence ID" value="RDX45002.1"/>
    <property type="molecule type" value="Genomic_DNA"/>
</dbReference>
<feature type="compositionally biased region" description="Basic and acidic residues" evidence="1">
    <location>
        <begin position="34"/>
        <end position="43"/>
    </location>
</feature>
<proteinExistence type="predicted"/>
<keyword evidence="2" id="KW-1133">Transmembrane helix</keyword>
<gene>
    <name evidence="3" type="ORF">OH76DRAFT_1486603</name>
</gene>
<evidence type="ECO:0000256" key="1">
    <source>
        <dbReference type="SAM" id="MobiDB-lite"/>
    </source>
</evidence>
<feature type="transmembrane region" description="Helical" evidence="2">
    <location>
        <begin position="235"/>
        <end position="255"/>
    </location>
</feature>
<name>A0A371CXH7_9APHY</name>
<evidence type="ECO:0000313" key="3">
    <source>
        <dbReference type="EMBL" id="RDX45002.1"/>
    </source>
</evidence>
<accession>A0A371CXH7</accession>
<dbReference type="Proteomes" id="UP000256964">
    <property type="component" value="Unassembled WGS sequence"/>
</dbReference>
<keyword evidence="2" id="KW-0812">Transmembrane</keyword>
<dbReference type="AlphaFoldDB" id="A0A371CXH7"/>
<keyword evidence="4" id="KW-1185">Reference proteome</keyword>
<feature type="region of interest" description="Disordered" evidence="1">
    <location>
        <begin position="34"/>
        <end position="54"/>
    </location>
</feature>
<keyword evidence="2" id="KW-0472">Membrane</keyword>
<evidence type="ECO:0000256" key="2">
    <source>
        <dbReference type="SAM" id="Phobius"/>
    </source>
</evidence>
<dbReference type="OrthoDB" id="2756160at2759"/>
<sequence>MASTNPSSGESNNPLPLKVVTTLWRSFSQWRELPDRSTAERKGPQPNPSQASAKIEDTTFKWERLWPVPLYGVAFLVHKGLRVRYLRTWRPLTPFKLPEIYGAGALGHAAYIEGNRLSLKTAQDPNTNSIERFVETLKTTYWERPDFHDPEFRIRAAFVSFYAAVHGTDDIPVRTLDPGTYGYTTWMTAMFWSDPVALYLASGLMLSRCEAAGISLHDTKILVKFMSQRVANPDFYRVPISTGSLSFCALLFLLVEWDRSAWRRGTRLLVNGFQRALFYSIGIRWLGGYYRHYASIWDLEDLPKAAAVAMRAQATVFE</sequence>